<evidence type="ECO:0000256" key="8">
    <source>
        <dbReference type="PROSITE-ProRule" id="PRU01360"/>
    </source>
</evidence>
<proteinExistence type="inferred from homology"/>
<feature type="chain" id="PRO_5046297977" evidence="10">
    <location>
        <begin position="36"/>
        <end position="1054"/>
    </location>
</feature>
<evidence type="ECO:0000256" key="4">
    <source>
        <dbReference type="ARBA" id="ARBA00022692"/>
    </source>
</evidence>
<keyword evidence="6 8" id="KW-0472">Membrane</keyword>
<evidence type="ECO:0000256" key="6">
    <source>
        <dbReference type="ARBA" id="ARBA00023136"/>
    </source>
</evidence>
<dbReference type="NCBIfam" id="TIGR04057">
    <property type="entry name" value="SusC_RagA_signa"/>
    <property type="match status" value="1"/>
</dbReference>
<accession>A0ABQ2BDP2</accession>
<organism evidence="13 14">
    <name type="scientific">Pedobacter mendelii</name>
    <dbReference type="NCBI Taxonomy" id="1908240"/>
    <lineage>
        <taxon>Bacteria</taxon>
        <taxon>Pseudomonadati</taxon>
        <taxon>Bacteroidota</taxon>
        <taxon>Sphingobacteriia</taxon>
        <taxon>Sphingobacteriales</taxon>
        <taxon>Sphingobacteriaceae</taxon>
        <taxon>Pedobacter</taxon>
    </lineage>
</organism>
<dbReference type="InterPro" id="IPR023997">
    <property type="entry name" value="TonB-dep_OMP_SusC/RagA_CS"/>
</dbReference>
<evidence type="ECO:0000256" key="2">
    <source>
        <dbReference type="ARBA" id="ARBA00022448"/>
    </source>
</evidence>
<dbReference type="InterPro" id="IPR008969">
    <property type="entry name" value="CarboxyPept-like_regulatory"/>
</dbReference>
<evidence type="ECO:0000256" key="3">
    <source>
        <dbReference type="ARBA" id="ARBA00022452"/>
    </source>
</evidence>
<dbReference type="PROSITE" id="PS52016">
    <property type="entry name" value="TONB_DEPENDENT_REC_3"/>
    <property type="match status" value="1"/>
</dbReference>
<evidence type="ECO:0000259" key="11">
    <source>
        <dbReference type="Pfam" id="PF00593"/>
    </source>
</evidence>
<keyword evidence="3 8" id="KW-1134">Transmembrane beta strand</keyword>
<dbReference type="InterPro" id="IPR012910">
    <property type="entry name" value="Plug_dom"/>
</dbReference>
<evidence type="ECO:0000256" key="1">
    <source>
        <dbReference type="ARBA" id="ARBA00004571"/>
    </source>
</evidence>
<sequence length="1054" mass="116287">MVMIFKKIVNYYTMKKLRLLSFTLTLCFIALFANAQNRQIQGTVRDLQGVIPGATVIEKGAVPVNGVATTVDGKFTITLKGKSQILIIRSQSYVTKEVEVTGSTINVTLESKTQDLNEVVVVGYGAVQKKTLTGAQSAVSGADIRQNPSASLQNTLAGRLTGFISQQTTGQPGSDGANFLVRGVSSLNGNNNPLIIVDDIEFNYDQFRNIDPNEVESVTVLKDASQTAVYGIKGANGVVVVTTRRGKSGKPRMSFRNDFGVSQPTKLPTYLDAYNTALLVNQANTNDGVTPRWTAADLALFQNGQDPYGHPNINWRDELFKKFAKQYKSTFDLQGGTENVKYFVSLSYINQGGLTKDFSEDQGYNGNYFNHRYNYRSNLDIKANKNLDIQINAYGNIGQVNVPSVYYPSTNGNKNDVFGEYGSFLALSPYAYPIKNPDGSWGYSNYQSNVTNYITPNIIQRLTLDGYNRTNLNNMVLSGQANEKLDFITKGLSARGLLAYTSNYSNTIGLTRVNLPSYIYNPTNSTYTPAFANIYRLERLGTAYNGGSTQRRVTAQASLNYDRSFGSHHINSLLLYNLSSYNASLPVTNINYDNYNFVPSVTLGTTARVTYDFKQKYIVTLSGAYNGTDRFQKHYGFFPAVSAAYNIAEESFMKNNVKFIDVLKFRASYGLIGSDLLGSGQTYVYLQSYLPSGGNQAISFGETNGATLPANNGLQEGTLPNPAVTWEKSKQLNIGADFALFNKINGAVDVFNNDRYDQLIQRGTVSAIFGQSLPPVNLGKTNTRGFEVELNYHDKIGKDFTFNARGTFSKVKSKIIFQDEPSTLYPWQYYTGHPLGAQARYHFLGFYNAADIANPAVAKASAGVTKAGDLKYEDLNKDGFIDGKDQAVSDLTNTPINNFGAQLGFAYKGFSMSALFQGATGFVISGSEEAIRAFSANLQPIHQQAWTPELGDNAKYPYLTTTRTISDPSSASDFWTISGNYLRLRTAEFAYSFPAKFVSKIGLQSLRIYLSGNNLYTWSDAYKKYALDPEATYGTTQQNYPPQRIYNIGLNITL</sequence>
<feature type="domain" description="TonB-dependent receptor plug" evidence="12">
    <location>
        <begin position="129"/>
        <end position="238"/>
    </location>
</feature>
<dbReference type="Pfam" id="PF13715">
    <property type="entry name" value="CarbopepD_reg_2"/>
    <property type="match status" value="1"/>
</dbReference>
<dbReference type="SUPFAM" id="SSF56935">
    <property type="entry name" value="Porins"/>
    <property type="match status" value="1"/>
</dbReference>
<dbReference type="InterPro" id="IPR023996">
    <property type="entry name" value="TonB-dep_OMP_SusC/RagA"/>
</dbReference>
<dbReference type="Proteomes" id="UP000645390">
    <property type="component" value="Unassembled WGS sequence"/>
</dbReference>
<dbReference type="Gene3D" id="2.40.170.20">
    <property type="entry name" value="TonB-dependent receptor, beta-barrel domain"/>
    <property type="match status" value="1"/>
</dbReference>
<keyword evidence="4 8" id="KW-0812">Transmembrane</keyword>
<dbReference type="InterPro" id="IPR039426">
    <property type="entry name" value="TonB-dep_rcpt-like"/>
</dbReference>
<keyword evidence="5 9" id="KW-0798">TonB box</keyword>
<evidence type="ECO:0000256" key="5">
    <source>
        <dbReference type="ARBA" id="ARBA00023077"/>
    </source>
</evidence>
<comment type="similarity">
    <text evidence="8 9">Belongs to the TonB-dependent receptor family.</text>
</comment>
<keyword evidence="14" id="KW-1185">Reference proteome</keyword>
<evidence type="ECO:0000313" key="14">
    <source>
        <dbReference type="Proteomes" id="UP000645390"/>
    </source>
</evidence>
<protein>
    <submittedName>
        <fullName evidence="13">SusC/RagA family TonB-linked outer membrane protein</fullName>
    </submittedName>
</protein>
<dbReference type="InterPro" id="IPR036942">
    <property type="entry name" value="Beta-barrel_TonB_sf"/>
</dbReference>
<dbReference type="NCBIfam" id="TIGR04056">
    <property type="entry name" value="OMP_RagA_SusC"/>
    <property type="match status" value="1"/>
</dbReference>
<feature type="domain" description="TonB-dependent receptor-like beta-barrel" evidence="11">
    <location>
        <begin position="430"/>
        <end position="837"/>
    </location>
</feature>
<dbReference type="Pfam" id="PF07715">
    <property type="entry name" value="Plug"/>
    <property type="match status" value="1"/>
</dbReference>
<evidence type="ECO:0000259" key="12">
    <source>
        <dbReference type="Pfam" id="PF07715"/>
    </source>
</evidence>
<evidence type="ECO:0000256" key="7">
    <source>
        <dbReference type="ARBA" id="ARBA00023237"/>
    </source>
</evidence>
<keyword evidence="10" id="KW-0732">Signal</keyword>
<evidence type="ECO:0000313" key="13">
    <source>
        <dbReference type="EMBL" id="GGI23720.1"/>
    </source>
</evidence>
<keyword evidence="2 8" id="KW-0813">Transport</keyword>
<keyword evidence="7 8" id="KW-0998">Cell outer membrane</keyword>
<dbReference type="InterPro" id="IPR000531">
    <property type="entry name" value="Beta-barrel_TonB"/>
</dbReference>
<dbReference type="InterPro" id="IPR037066">
    <property type="entry name" value="Plug_dom_sf"/>
</dbReference>
<name>A0ABQ2BDP2_9SPHI</name>
<evidence type="ECO:0000256" key="9">
    <source>
        <dbReference type="RuleBase" id="RU003357"/>
    </source>
</evidence>
<reference evidence="14" key="1">
    <citation type="journal article" date="2019" name="Int. J. Syst. Evol. Microbiol.">
        <title>The Global Catalogue of Microorganisms (GCM) 10K type strain sequencing project: providing services to taxonomists for standard genome sequencing and annotation.</title>
        <authorList>
            <consortium name="The Broad Institute Genomics Platform"/>
            <consortium name="The Broad Institute Genome Sequencing Center for Infectious Disease"/>
            <person name="Wu L."/>
            <person name="Ma J."/>
        </authorList>
    </citation>
    <scope>NUCLEOTIDE SEQUENCE [LARGE SCALE GENOMIC DNA]</scope>
    <source>
        <strain evidence="14">CCM 8939</strain>
    </source>
</reference>
<evidence type="ECO:0000256" key="10">
    <source>
        <dbReference type="SAM" id="SignalP"/>
    </source>
</evidence>
<feature type="signal peptide" evidence="10">
    <location>
        <begin position="1"/>
        <end position="35"/>
    </location>
</feature>
<dbReference type="EMBL" id="BMDJ01000002">
    <property type="protein sequence ID" value="GGI23720.1"/>
    <property type="molecule type" value="Genomic_DNA"/>
</dbReference>
<comment type="subcellular location">
    <subcellularLocation>
        <location evidence="1 8">Cell outer membrane</location>
        <topology evidence="1 8">Multi-pass membrane protein</topology>
    </subcellularLocation>
</comment>
<gene>
    <name evidence="13" type="ORF">GCM10008119_09070</name>
</gene>
<dbReference type="Gene3D" id="2.170.130.10">
    <property type="entry name" value="TonB-dependent receptor, plug domain"/>
    <property type="match status" value="1"/>
</dbReference>
<dbReference type="SUPFAM" id="SSF49464">
    <property type="entry name" value="Carboxypeptidase regulatory domain-like"/>
    <property type="match status" value="1"/>
</dbReference>
<comment type="caution">
    <text evidence="13">The sequence shown here is derived from an EMBL/GenBank/DDBJ whole genome shotgun (WGS) entry which is preliminary data.</text>
</comment>
<dbReference type="Pfam" id="PF00593">
    <property type="entry name" value="TonB_dep_Rec_b-barrel"/>
    <property type="match status" value="1"/>
</dbReference>